<dbReference type="EMBL" id="JACNJH010000207">
    <property type="protein sequence ID" value="MBC8362655.1"/>
    <property type="molecule type" value="Genomic_DNA"/>
</dbReference>
<reference evidence="1 2" key="1">
    <citation type="submission" date="2020-08" db="EMBL/GenBank/DDBJ databases">
        <title>Bridging the membrane lipid divide: bacteria of the FCB group superphylum have the potential to synthesize archaeal ether lipids.</title>
        <authorList>
            <person name="Villanueva L."/>
            <person name="Von Meijenfeldt F.A.B."/>
            <person name="Westbye A.B."/>
            <person name="Yadav S."/>
            <person name="Hopmans E.C."/>
            <person name="Dutilh B.E."/>
            <person name="Sinninghe Damste J.S."/>
        </authorList>
    </citation>
    <scope>NUCLEOTIDE SEQUENCE [LARGE SCALE GENOMIC DNA]</scope>
    <source>
        <strain evidence="1">NIOZ-UU30</strain>
    </source>
</reference>
<name>A0A8J6NP14_9BACT</name>
<protein>
    <submittedName>
        <fullName evidence="1">Uncharacterized protein</fullName>
    </submittedName>
</protein>
<dbReference type="Proteomes" id="UP000603434">
    <property type="component" value="Unassembled WGS sequence"/>
</dbReference>
<sequence length="157" mass="18011">MKKAKIALKPYLDTIAGYCSTLSNQELIEIIINLAKDVSTSDRAKFLEKIESSLPDRRPAAVPEADPVEQILDDIGALKENIEERINSIEDGSYWDDPDDWQDDRYYDEEPDYISQDQVEDLGSFLPAWNKVLAKKETNPNDFQSMTAWVYLFTVRS</sequence>
<evidence type="ECO:0000313" key="2">
    <source>
        <dbReference type="Proteomes" id="UP000603434"/>
    </source>
</evidence>
<accession>A0A8J6NP14</accession>
<proteinExistence type="predicted"/>
<comment type="caution">
    <text evidence="1">The sequence shown here is derived from an EMBL/GenBank/DDBJ whole genome shotgun (WGS) entry which is preliminary data.</text>
</comment>
<evidence type="ECO:0000313" key="1">
    <source>
        <dbReference type="EMBL" id="MBC8362655.1"/>
    </source>
</evidence>
<gene>
    <name evidence="1" type="ORF">H8E23_14815</name>
</gene>
<feature type="non-terminal residue" evidence="1">
    <location>
        <position position="157"/>
    </location>
</feature>
<organism evidence="1 2">
    <name type="scientific">Candidatus Desulfatibia profunda</name>
    <dbReference type="NCBI Taxonomy" id="2841695"/>
    <lineage>
        <taxon>Bacteria</taxon>
        <taxon>Pseudomonadati</taxon>
        <taxon>Thermodesulfobacteriota</taxon>
        <taxon>Desulfobacteria</taxon>
        <taxon>Desulfobacterales</taxon>
        <taxon>Desulfobacterales incertae sedis</taxon>
        <taxon>Candidatus Desulfatibia</taxon>
    </lineage>
</organism>
<dbReference type="AlphaFoldDB" id="A0A8J6NP14"/>